<dbReference type="PANTHER" id="PTHR37574:SF1">
    <property type="entry name" value="LIPASE B"/>
    <property type="match status" value="1"/>
</dbReference>
<keyword evidence="4" id="KW-1185">Reference proteome</keyword>
<dbReference type="InterPro" id="IPR058265">
    <property type="entry name" value="DUF7959"/>
</dbReference>
<evidence type="ECO:0000313" key="3">
    <source>
        <dbReference type="EMBL" id="CAF1285833.1"/>
    </source>
</evidence>
<dbReference type="Proteomes" id="UP000663870">
    <property type="component" value="Unassembled WGS sequence"/>
</dbReference>
<protein>
    <recommendedName>
        <fullName evidence="1">DUF7959 domain-containing protein</fullName>
    </recommendedName>
</protein>
<name>A0A815CQ24_9BILA</name>
<organism evidence="3 4">
    <name type="scientific">Rotaria sordida</name>
    <dbReference type="NCBI Taxonomy" id="392033"/>
    <lineage>
        <taxon>Eukaryota</taxon>
        <taxon>Metazoa</taxon>
        <taxon>Spiralia</taxon>
        <taxon>Gnathifera</taxon>
        <taxon>Rotifera</taxon>
        <taxon>Eurotatoria</taxon>
        <taxon>Bdelloidea</taxon>
        <taxon>Philodinida</taxon>
        <taxon>Philodinidae</taxon>
        <taxon>Rotaria</taxon>
    </lineage>
</organism>
<dbReference type="EMBL" id="CAJNOL010001093">
    <property type="protein sequence ID" value="CAF1285833.1"/>
    <property type="molecule type" value="Genomic_DNA"/>
</dbReference>
<dbReference type="Pfam" id="PF25899">
    <property type="entry name" value="DUF7959"/>
    <property type="match status" value="1"/>
</dbReference>
<comment type="caution">
    <text evidence="3">The sequence shown here is derived from an EMBL/GenBank/DDBJ whole genome shotgun (WGS) entry which is preliminary data.</text>
</comment>
<dbReference type="AlphaFoldDB" id="A0A815CQ24"/>
<dbReference type="InterPro" id="IPR029058">
    <property type="entry name" value="AB_hydrolase_fold"/>
</dbReference>
<dbReference type="PANTHER" id="PTHR37574">
    <property type="entry name" value="LIPASE B"/>
    <property type="match status" value="1"/>
</dbReference>
<dbReference type="Proteomes" id="UP000663854">
    <property type="component" value="Unassembled WGS sequence"/>
</dbReference>
<reference evidence="3" key="1">
    <citation type="submission" date="2021-02" db="EMBL/GenBank/DDBJ databases">
        <authorList>
            <person name="Nowell W R."/>
        </authorList>
    </citation>
    <scope>NUCLEOTIDE SEQUENCE</scope>
</reference>
<gene>
    <name evidence="3" type="ORF">JXQ802_LOCUS28731</name>
    <name evidence="2" type="ORF">PYM288_LOCUS14573</name>
</gene>
<dbReference type="EMBL" id="CAJNOH010000324">
    <property type="protein sequence ID" value="CAF1000371.1"/>
    <property type="molecule type" value="Genomic_DNA"/>
</dbReference>
<dbReference type="InterPro" id="IPR053228">
    <property type="entry name" value="Stereospecific_Lipase"/>
</dbReference>
<proteinExistence type="predicted"/>
<feature type="domain" description="DUF7959" evidence="1">
    <location>
        <begin position="269"/>
        <end position="361"/>
    </location>
</feature>
<dbReference type="Gene3D" id="3.40.50.1820">
    <property type="entry name" value="alpha/beta hydrolase"/>
    <property type="match status" value="1"/>
</dbReference>
<evidence type="ECO:0000259" key="1">
    <source>
        <dbReference type="Pfam" id="PF25899"/>
    </source>
</evidence>
<evidence type="ECO:0000313" key="2">
    <source>
        <dbReference type="EMBL" id="CAF1000371.1"/>
    </source>
</evidence>
<sequence length="841" mass="97293">MHSIRLRWGFTSDSHAQIDLQLCPQGAITVRDPKWPNISPSFELFAELTSNTGTAEIIQTFGNRRDAVTQIANGETIFEYSYFDTNEQFDILNMVTDGQILPVCLRQVIEPVTTTSTIQSAIFVKPSVLLGYDARNAINPNFGSRECHSHMLCHVWIGENARSNQSGFERREWYWAYQFNNQTIEPWIPIRLVNTRLDAQHKPIALMETNLYKYRTNPLTEFEVDGTIADCYRALGPTEKFYYGIFDFVIDNRDEQAVQNYSTYLKLIVWQTLIETLNIRPIRMSNVFIDRNKTDLIVTFTLVDNPPFYGPVANPLKEPSLHAVVTNLRTLIDTKNISFVAIYGDSQDVRLYPKPGSLNVIARTPTTVLTNNMTPRIMETSDFFAPPQGTFCPNMEPNLVSLSDSGIEWPLRYTVRIATTTSRGVRPNSLRLRVDNNVDTKRARFDYMIDDENNYETVIIDYREQIKYVIDQTRETILDQPPKNAWQHRGTRLCRGSTMHCVIYTMLLTNYPPMMNPETGMPSGQNWDETHIEYAWSKRDSVFTPQANKSKVLDYPVSLFLRTYQRTTTSTGTEYRSEEIEYEFFEMSTDLPNDGFDVSVCYRSRDWPYLHLAFTVKLNKGNMADSNHLNRKELYDRFLLMLQTAMTPISSTRIHQLEIDHDITSALDTLYIMFLLLGPAPTADPIPGDILLTTPRPIDQLSVEAAREQLRNPPDHGGLGDIQIYSEYIVYVIREMYERANRRRVNIIGHSQGDMTPQWAFRFWSDTRSMVNSMICLAMTNHEIDRQLSNDDLSSWTPTRWQFSHGSQVMCALNSFREAFDDQIFYTQIMTRYDNTHYYTA</sequence>
<accession>A0A815CQ24</accession>
<evidence type="ECO:0000313" key="4">
    <source>
        <dbReference type="Proteomes" id="UP000663870"/>
    </source>
</evidence>